<evidence type="ECO:0000313" key="1">
    <source>
        <dbReference type="EMBL" id="KAK5811394.1"/>
    </source>
</evidence>
<dbReference type="Proteomes" id="UP001358586">
    <property type="component" value="Chromosome 8"/>
</dbReference>
<sequence>MYEYCLGCSGSAALPVWFKACDHHTQCIPSSSIIDTGIIWPTRTSRFKEMLEKPIKLKPRWPNDEDMATQSSLSLPSVRKGAYVKGTMRIIVAMVVTMMMKSALSKNDKSEGKAVRLGLIVRAVVANEAKSEKKPMEYFLYHGLHRLRKFFRKYTIEGGDALDKEPKKLGSSKGKVEANKAKMIKKKQVKYFLCRSLHELWNYPKQVVVKEKETSKLVESSERLLPKEEVSLSSDLGENVAIKTVKLGIMKLNSSKTTELVESLARFPSMKEVSLASDLEEEVAMENLKLGSMRLTSVDTLDELAHLGKVGCASNIGKVVMQVIQLTRVNMTSKVHSEHFGSVLHSNLLTWHECKGHFKVIKQRGQNIVGNSKPSCMNQENSV</sequence>
<name>A0ABR0NZR1_GOSAR</name>
<keyword evidence="2" id="KW-1185">Reference proteome</keyword>
<dbReference type="EMBL" id="JARKNE010000008">
    <property type="protein sequence ID" value="KAK5811394.1"/>
    <property type="molecule type" value="Genomic_DNA"/>
</dbReference>
<comment type="caution">
    <text evidence="1">The sequence shown here is derived from an EMBL/GenBank/DDBJ whole genome shotgun (WGS) entry which is preliminary data.</text>
</comment>
<reference evidence="1 2" key="1">
    <citation type="submission" date="2023-03" db="EMBL/GenBank/DDBJ databases">
        <title>WGS of Gossypium arboreum.</title>
        <authorList>
            <person name="Yu D."/>
        </authorList>
    </citation>
    <scope>NUCLEOTIDE SEQUENCE [LARGE SCALE GENOMIC DNA]</scope>
    <source>
        <tissue evidence="1">Leaf</tissue>
    </source>
</reference>
<gene>
    <name evidence="1" type="ORF">PVK06_026724</name>
</gene>
<protein>
    <submittedName>
        <fullName evidence="1">Uncharacterized protein</fullName>
    </submittedName>
</protein>
<proteinExistence type="predicted"/>
<accession>A0ABR0NZR1</accession>
<evidence type="ECO:0000313" key="2">
    <source>
        <dbReference type="Proteomes" id="UP001358586"/>
    </source>
</evidence>
<organism evidence="1 2">
    <name type="scientific">Gossypium arboreum</name>
    <name type="common">Tree cotton</name>
    <name type="synonym">Gossypium nanking</name>
    <dbReference type="NCBI Taxonomy" id="29729"/>
    <lineage>
        <taxon>Eukaryota</taxon>
        <taxon>Viridiplantae</taxon>
        <taxon>Streptophyta</taxon>
        <taxon>Embryophyta</taxon>
        <taxon>Tracheophyta</taxon>
        <taxon>Spermatophyta</taxon>
        <taxon>Magnoliopsida</taxon>
        <taxon>eudicotyledons</taxon>
        <taxon>Gunneridae</taxon>
        <taxon>Pentapetalae</taxon>
        <taxon>rosids</taxon>
        <taxon>malvids</taxon>
        <taxon>Malvales</taxon>
        <taxon>Malvaceae</taxon>
        <taxon>Malvoideae</taxon>
        <taxon>Gossypium</taxon>
    </lineage>
</organism>